<accession>A0A6C0IA07</accession>
<dbReference type="AlphaFoldDB" id="A0A6C0IA07"/>
<organism evidence="1">
    <name type="scientific">viral metagenome</name>
    <dbReference type="NCBI Taxonomy" id="1070528"/>
    <lineage>
        <taxon>unclassified sequences</taxon>
        <taxon>metagenomes</taxon>
        <taxon>organismal metagenomes</taxon>
    </lineage>
</organism>
<name>A0A6C0IA07_9ZZZZ</name>
<proteinExistence type="predicted"/>
<protein>
    <submittedName>
        <fullName evidence="1">Uncharacterized protein</fullName>
    </submittedName>
</protein>
<sequence length="114" mass="13940">MFSGTMVDCENDYYLNMALIEYVFKPNNIKIKNRCFRYDKYYYIYNIYSVFKVKFLEKQENLFKFIKDNGQIVIVNLYLENNFYYGICTFQNIEIISKINEISTLHKKMVYCEE</sequence>
<reference evidence="1" key="1">
    <citation type="journal article" date="2020" name="Nature">
        <title>Giant virus diversity and host interactions through global metagenomics.</title>
        <authorList>
            <person name="Schulz F."/>
            <person name="Roux S."/>
            <person name="Paez-Espino D."/>
            <person name="Jungbluth S."/>
            <person name="Walsh D.A."/>
            <person name="Denef V.J."/>
            <person name="McMahon K.D."/>
            <person name="Konstantinidis K.T."/>
            <person name="Eloe-Fadrosh E.A."/>
            <person name="Kyrpides N.C."/>
            <person name="Woyke T."/>
        </authorList>
    </citation>
    <scope>NUCLEOTIDE SEQUENCE</scope>
    <source>
        <strain evidence="1">GVMAG-M-3300023184-53</strain>
    </source>
</reference>
<evidence type="ECO:0000313" key="1">
    <source>
        <dbReference type="EMBL" id="QHT89176.1"/>
    </source>
</evidence>
<dbReference type="EMBL" id="MN740136">
    <property type="protein sequence ID" value="QHT89176.1"/>
    <property type="molecule type" value="Genomic_DNA"/>
</dbReference>